<dbReference type="PANTHER" id="PTHR33361">
    <property type="entry name" value="GLR0591 PROTEIN"/>
    <property type="match status" value="1"/>
</dbReference>
<organism evidence="1 2">
    <name type="scientific">Microbacterium lemovicicum</name>
    <dbReference type="NCBI Taxonomy" id="1072463"/>
    <lineage>
        <taxon>Bacteria</taxon>
        <taxon>Bacillati</taxon>
        <taxon>Actinomycetota</taxon>
        <taxon>Actinomycetes</taxon>
        <taxon>Micrococcales</taxon>
        <taxon>Microbacteriaceae</taxon>
        <taxon>Microbacterium</taxon>
    </lineage>
</organism>
<dbReference type="Pfam" id="PF05960">
    <property type="entry name" value="DUF885"/>
    <property type="match status" value="1"/>
</dbReference>
<dbReference type="InterPro" id="IPR010281">
    <property type="entry name" value="DUF885"/>
</dbReference>
<dbReference type="RefSeq" id="WP_127096336.1">
    <property type="nucleotide sequence ID" value="NZ_CP031423.1"/>
</dbReference>
<evidence type="ECO:0000313" key="2">
    <source>
        <dbReference type="Proteomes" id="UP000276888"/>
    </source>
</evidence>
<evidence type="ECO:0000313" key="1">
    <source>
        <dbReference type="EMBL" id="AZS37829.1"/>
    </source>
</evidence>
<evidence type="ECO:0008006" key="3">
    <source>
        <dbReference type="Google" id="ProtNLM"/>
    </source>
</evidence>
<proteinExistence type="predicted"/>
<accession>A0A3Q9J1C0</accession>
<dbReference type="Proteomes" id="UP000276888">
    <property type="component" value="Chromosome"/>
</dbReference>
<dbReference type="EMBL" id="CP031423">
    <property type="protein sequence ID" value="AZS37829.1"/>
    <property type="molecule type" value="Genomic_DNA"/>
</dbReference>
<gene>
    <name evidence="1" type="ORF">CVS47_02476</name>
</gene>
<sequence>MTTADLIALSDDIEEWARACAFRSSDDIPRLRRTPGWMPDITPESVEKRRADVAAFRARLDTVTGDLDAQDVASQVDARLLASVLNRAVWDLDVLRNWERDAVFLVGQILGPWFDLLLPLPPYSGEVERGLVAVASAIPARVGLARDNLSHAGVADLARVASIELQDIDARFAASVEGLDGVVSGETLAELRALAPAAGEALAGFGSWLASSAADFAPSVPVGRDRFVWFLRNVAFIADEPEDLVRAAQQDYRRAVLAELVTRNRFRDLPADEIAASIDAQVERQVAQEAEVRAFSDREGLLTQPDTLRRYHVAEMPPRIEPLRFLGVPDDLTDQDRLDVDGVSYMPRPRPDLPYFYAANARDPRLGIIHEGAHYKQLAMSWAHPDPVRRRYVDSVANEGIAFYNEELMLLAGLFDDAPHSQEVVHNFNRLRSLRVVVDINLATGAFTLEEAVDFFVSLVPMDVETAREECAMYLATPGLAMSYHVGKQALLRLVTDAIVAQGDAFSLRALHDRVWANGNVPFSLQRWEILGDRGDLDVIERSSAPLS</sequence>
<name>A0A3Q9J1C0_9MICO</name>
<dbReference type="AlphaFoldDB" id="A0A3Q9J1C0"/>
<dbReference type="OrthoDB" id="7207122at2"/>
<keyword evidence="2" id="KW-1185">Reference proteome</keyword>
<dbReference type="PANTHER" id="PTHR33361:SF2">
    <property type="entry name" value="DUF885 DOMAIN-CONTAINING PROTEIN"/>
    <property type="match status" value="1"/>
</dbReference>
<dbReference type="KEGG" id="mlv:CVS47_02476"/>
<reference evidence="1 2" key="1">
    <citation type="submission" date="2018-08" db="EMBL/GenBank/DDBJ databases">
        <title>Microbacterium lemovicicum sp. nov., a bacterium isolated from a natural uranium-rich soil.</title>
        <authorList>
            <person name="ORTET P."/>
        </authorList>
    </citation>
    <scope>NUCLEOTIDE SEQUENCE [LARGE SCALE GENOMIC DNA]</scope>
    <source>
        <strain evidence="1 2">Viu22</strain>
    </source>
</reference>
<protein>
    <recommendedName>
        <fullName evidence="3">DUF885 domain-containing protein</fullName>
    </recommendedName>
</protein>